<sequence>MTMQQVSMKDMGLFGPILEQAIDGVVVIDHANCVVLFNEAAERMWGLKREDVLGRNVSLLVPEEHRKNHDAGIDRNRHGAKNRFVGTTVEVPIVRPDGSTVFGSLSLSRTAIDGCIYYAAFVKDVTEEVRRREELYLLSLVANETDRAVIITDRHQRIVYANRSFIDMFGYSREELIGQVPSTLLAGQHTDASILRDLAGLSHGEKSVTIELIGYDKAGRELWIAATVNPVLDDAGKLRNAVCVIGNITETRQTQVLQQRVLEAVARDDDIETVATLICREVEAIAPGVVCSMLRVDEEKTLRPIAAPSLPDHYSAAIDGLPIGPSVGSCGTAAFRGEPVLVEDIETDPLWAPYKGLPLPLGLKACWSSPITLKDGRVAGTFAFYYREKRGPSAWHERLVESCLHLAALAIERHEAKAHIAQLAYYDTLTGLPNRSKLADEIDQRIVQIDEGEGAGMALLFLDLDAFKDVNDTLGHSAGDALLVEVGRRLREQVRPTDMVSRLGGDEFVVILGSCESTHASAIAERIVKALSQPLAIDSMMLSTTASIGISLYPGDSADREELLKHADTAMYAAKNAGRGAYRFYDPAMNREVEERLRMGEALKESLALGHLQLHYQPQLSGEDGKLHGLEALARWHHPAFGQVPPSRFIGLAEEYGLIEAIGEWALVEGCRQVAAWRAGGLAIPSVSVNLSPMNFRNRRLPLIVSAALEAAGLEPDALTIEITEGIMMDDCEATRATVEAVAQLGVRLSLDDFGTGYSSLSSLSTLAIEEIKLDQSFIHGLESDQNARAVASAVIRIGQSLGLTVVAEGVETEPQRRFLQGLRCHVMQGYLFAPALPPAALEAWIAARAPVEGFEAVA</sequence>
<evidence type="ECO:0000259" key="2">
    <source>
        <dbReference type="PROSITE" id="PS50113"/>
    </source>
</evidence>
<dbReference type="InterPro" id="IPR000014">
    <property type="entry name" value="PAS"/>
</dbReference>
<dbReference type="Gene3D" id="3.30.70.270">
    <property type="match status" value="1"/>
</dbReference>
<dbReference type="PIRSF" id="PIRSF005925">
    <property type="entry name" value="Dos"/>
    <property type="match status" value="1"/>
</dbReference>
<dbReference type="InterPro" id="IPR013767">
    <property type="entry name" value="PAS_fold"/>
</dbReference>
<dbReference type="Pfam" id="PF13185">
    <property type="entry name" value="GAF_2"/>
    <property type="match status" value="1"/>
</dbReference>
<organism evidence="5 6">
    <name type="scientific">Phreatobacter oligotrophus</name>
    <dbReference type="NCBI Taxonomy" id="1122261"/>
    <lineage>
        <taxon>Bacteria</taxon>
        <taxon>Pseudomonadati</taxon>
        <taxon>Pseudomonadota</taxon>
        <taxon>Alphaproteobacteria</taxon>
        <taxon>Hyphomicrobiales</taxon>
        <taxon>Phreatobacteraceae</taxon>
        <taxon>Phreatobacter</taxon>
    </lineage>
</organism>
<dbReference type="PROSITE" id="PS50887">
    <property type="entry name" value="GGDEF"/>
    <property type="match status" value="1"/>
</dbReference>
<dbReference type="Pfam" id="PF00990">
    <property type="entry name" value="GGDEF"/>
    <property type="match status" value="1"/>
</dbReference>
<dbReference type="SMART" id="SM00267">
    <property type="entry name" value="GGDEF"/>
    <property type="match status" value="1"/>
</dbReference>
<dbReference type="CDD" id="cd01949">
    <property type="entry name" value="GGDEF"/>
    <property type="match status" value="1"/>
</dbReference>
<dbReference type="Pfam" id="PF00989">
    <property type="entry name" value="PAS"/>
    <property type="match status" value="1"/>
</dbReference>
<evidence type="ECO:0000313" key="5">
    <source>
        <dbReference type="EMBL" id="PTM61230.1"/>
    </source>
</evidence>
<evidence type="ECO:0000259" key="1">
    <source>
        <dbReference type="PROSITE" id="PS50112"/>
    </source>
</evidence>
<name>A0A2T4ZH33_9HYPH</name>
<dbReference type="InterPro" id="IPR029016">
    <property type="entry name" value="GAF-like_dom_sf"/>
</dbReference>
<dbReference type="NCBIfam" id="TIGR00254">
    <property type="entry name" value="GGDEF"/>
    <property type="match status" value="1"/>
</dbReference>
<dbReference type="PANTHER" id="PTHR44757:SF2">
    <property type="entry name" value="BIOFILM ARCHITECTURE MAINTENANCE PROTEIN MBAA"/>
    <property type="match status" value="1"/>
</dbReference>
<dbReference type="Pfam" id="PF13426">
    <property type="entry name" value="PAS_9"/>
    <property type="match status" value="1"/>
</dbReference>
<keyword evidence="6" id="KW-1185">Reference proteome</keyword>
<dbReference type="Pfam" id="PF00563">
    <property type="entry name" value="EAL"/>
    <property type="match status" value="1"/>
</dbReference>
<feature type="domain" description="PAC" evidence="2">
    <location>
        <begin position="206"/>
        <end position="260"/>
    </location>
</feature>
<dbReference type="InterPro" id="IPR035965">
    <property type="entry name" value="PAS-like_dom_sf"/>
</dbReference>
<dbReference type="PANTHER" id="PTHR44757">
    <property type="entry name" value="DIGUANYLATE CYCLASE DGCP"/>
    <property type="match status" value="1"/>
</dbReference>
<dbReference type="InterPro" id="IPR000700">
    <property type="entry name" value="PAS-assoc_C"/>
</dbReference>
<evidence type="ECO:0000259" key="4">
    <source>
        <dbReference type="PROSITE" id="PS50887"/>
    </source>
</evidence>
<proteinExistence type="predicted"/>
<dbReference type="SUPFAM" id="SSF141868">
    <property type="entry name" value="EAL domain-like"/>
    <property type="match status" value="1"/>
</dbReference>
<dbReference type="AlphaFoldDB" id="A0A2T4ZH33"/>
<dbReference type="InterPro" id="IPR000160">
    <property type="entry name" value="GGDEF_dom"/>
</dbReference>
<dbReference type="Proteomes" id="UP000241808">
    <property type="component" value="Unassembled WGS sequence"/>
</dbReference>
<dbReference type="InterPro" id="IPR012226">
    <property type="entry name" value="Diguanyl_cyclase/Pdiesterase"/>
</dbReference>
<dbReference type="FunFam" id="3.30.70.270:FF:000001">
    <property type="entry name" value="Diguanylate cyclase domain protein"/>
    <property type="match status" value="1"/>
</dbReference>
<dbReference type="NCBIfam" id="TIGR00229">
    <property type="entry name" value="sensory_box"/>
    <property type="match status" value="2"/>
</dbReference>
<evidence type="ECO:0000313" key="6">
    <source>
        <dbReference type="Proteomes" id="UP000241808"/>
    </source>
</evidence>
<dbReference type="Gene3D" id="3.30.450.20">
    <property type="entry name" value="PAS domain"/>
    <property type="match status" value="2"/>
</dbReference>
<evidence type="ECO:0000259" key="3">
    <source>
        <dbReference type="PROSITE" id="PS50883"/>
    </source>
</evidence>
<dbReference type="InterPro" id="IPR003018">
    <property type="entry name" value="GAF"/>
</dbReference>
<dbReference type="SUPFAM" id="SSF55073">
    <property type="entry name" value="Nucleotide cyclase"/>
    <property type="match status" value="1"/>
</dbReference>
<dbReference type="SMART" id="SM00091">
    <property type="entry name" value="PAS"/>
    <property type="match status" value="2"/>
</dbReference>
<dbReference type="SMART" id="SM00065">
    <property type="entry name" value="GAF"/>
    <property type="match status" value="1"/>
</dbReference>
<feature type="domain" description="EAL" evidence="3">
    <location>
        <begin position="596"/>
        <end position="850"/>
    </location>
</feature>
<dbReference type="CDD" id="cd01948">
    <property type="entry name" value="EAL"/>
    <property type="match status" value="1"/>
</dbReference>
<dbReference type="InterPro" id="IPR043128">
    <property type="entry name" value="Rev_trsase/Diguanyl_cyclase"/>
</dbReference>
<dbReference type="SUPFAM" id="SSF55785">
    <property type="entry name" value="PYP-like sensor domain (PAS domain)"/>
    <property type="match status" value="2"/>
</dbReference>
<dbReference type="RefSeq" id="WP_245901901.1">
    <property type="nucleotide sequence ID" value="NZ_PZZL01000002.1"/>
</dbReference>
<feature type="domain" description="PAS" evidence="1">
    <location>
        <begin position="134"/>
        <end position="179"/>
    </location>
</feature>
<feature type="domain" description="GGDEF" evidence="4">
    <location>
        <begin position="455"/>
        <end position="587"/>
    </location>
</feature>
<dbReference type="PROSITE" id="PS50113">
    <property type="entry name" value="PAC"/>
    <property type="match status" value="1"/>
</dbReference>
<dbReference type="Gene3D" id="3.20.20.450">
    <property type="entry name" value="EAL domain"/>
    <property type="match status" value="1"/>
</dbReference>
<dbReference type="GO" id="GO:0003824">
    <property type="term" value="F:catalytic activity"/>
    <property type="evidence" value="ECO:0007669"/>
    <property type="project" value="UniProtKB-ARBA"/>
</dbReference>
<dbReference type="PROSITE" id="PS50883">
    <property type="entry name" value="EAL"/>
    <property type="match status" value="1"/>
</dbReference>
<accession>A0A2T4ZH33</accession>
<dbReference type="InterPro" id="IPR029787">
    <property type="entry name" value="Nucleotide_cyclase"/>
</dbReference>
<dbReference type="EMBL" id="PZZL01000002">
    <property type="protein sequence ID" value="PTM61230.1"/>
    <property type="molecule type" value="Genomic_DNA"/>
</dbReference>
<dbReference type="CDD" id="cd00130">
    <property type="entry name" value="PAS"/>
    <property type="match status" value="2"/>
</dbReference>
<dbReference type="GO" id="GO:0006355">
    <property type="term" value="P:regulation of DNA-templated transcription"/>
    <property type="evidence" value="ECO:0007669"/>
    <property type="project" value="InterPro"/>
</dbReference>
<dbReference type="SMART" id="SM00052">
    <property type="entry name" value="EAL"/>
    <property type="match status" value="1"/>
</dbReference>
<reference evidence="5 6" key="1">
    <citation type="submission" date="2018-04" db="EMBL/GenBank/DDBJ databases">
        <title>Genomic Encyclopedia of Archaeal and Bacterial Type Strains, Phase II (KMG-II): from individual species to whole genera.</title>
        <authorList>
            <person name="Goeker M."/>
        </authorList>
    </citation>
    <scope>NUCLEOTIDE SEQUENCE [LARGE SCALE GENOMIC DNA]</scope>
    <source>
        <strain evidence="5 6">DSM 25521</strain>
    </source>
</reference>
<dbReference type="Gene3D" id="3.30.450.40">
    <property type="match status" value="1"/>
</dbReference>
<dbReference type="PROSITE" id="PS50112">
    <property type="entry name" value="PAS"/>
    <property type="match status" value="2"/>
</dbReference>
<protein>
    <submittedName>
        <fullName evidence="5">Diguanylate cyclase/phosphodiesterase with PAS/PAC sensor(S)</fullName>
    </submittedName>
</protein>
<dbReference type="InterPro" id="IPR035919">
    <property type="entry name" value="EAL_sf"/>
</dbReference>
<comment type="caution">
    <text evidence="5">The sequence shown here is derived from an EMBL/GenBank/DDBJ whole genome shotgun (WGS) entry which is preliminary data.</text>
</comment>
<dbReference type="InterPro" id="IPR001633">
    <property type="entry name" value="EAL_dom"/>
</dbReference>
<dbReference type="SUPFAM" id="SSF55781">
    <property type="entry name" value="GAF domain-like"/>
    <property type="match status" value="1"/>
</dbReference>
<feature type="domain" description="PAS" evidence="1">
    <location>
        <begin position="17"/>
        <end position="65"/>
    </location>
</feature>
<dbReference type="InterPro" id="IPR001610">
    <property type="entry name" value="PAC"/>
</dbReference>
<dbReference type="SMART" id="SM00086">
    <property type="entry name" value="PAC"/>
    <property type="match status" value="2"/>
</dbReference>
<gene>
    <name evidence="5" type="ORF">C8P69_102617</name>
</gene>
<dbReference type="InterPro" id="IPR052155">
    <property type="entry name" value="Biofilm_reg_signaling"/>
</dbReference>